<feature type="region of interest" description="Disordered" evidence="1">
    <location>
        <begin position="380"/>
        <end position="404"/>
    </location>
</feature>
<accession>A0A9P8VXL9</accession>
<protein>
    <submittedName>
        <fullName evidence="2">Uncharacterized protein</fullName>
    </submittedName>
</protein>
<organism evidence="2 3">
    <name type="scientific">Thelonectria olida</name>
    <dbReference type="NCBI Taxonomy" id="1576542"/>
    <lineage>
        <taxon>Eukaryota</taxon>
        <taxon>Fungi</taxon>
        <taxon>Dikarya</taxon>
        <taxon>Ascomycota</taxon>
        <taxon>Pezizomycotina</taxon>
        <taxon>Sordariomycetes</taxon>
        <taxon>Hypocreomycetidae</taxon>
        <taxon>Hypocreales</taxon>
        <taxon>Nectriaceae</taxon>
        <taxon>Thelonectria</taxon>
    </lineage>
</organism>
<feature type="compositionally biased region" description="Low complexity" evidence="1">
    <location>
        <begin position="314"/>
        <end position="329"/>
    </location>
</feature>
<feature type="region of interest" description="Disordered" evidence="1">
    <location>
        <begin position="126"/>
        <end position="347"/>
    </location>
</feature>
<gene>
    <name evidence="2" type="ORF">B0T10DRAFT_495685</name>
</gene>
<evidence type="ECO:0000313" key="2">
    <source>
        <dbReference type="EMBL" id="KAH6880025.1"/>
    </source>
</evidence>
<feature type="compositionally biased region" description="Basic and acidic residues" evidence="1">
    <location>
        <begin position="282"/>
        <end position="299"/>
    </location>
</feature>
<dbReference type="Proteomes" id="UP000777438">
    <property type="component" value="Unassembled WGS sequence"/>
</dbReference>
<feature type="compositionally biased region" description="Basic and acidic residues" evidence="1">
    <location>
        <begin position="160"/>
        <end position="170"/>
    </location>
</feature>
<sequence>MEFNQAPNYPYGVGPAYPQSQYHDFNPRFRDRPPPGLHVAPLAQPPPMSHERANWSNSYNGYAYGYPPDHSTWASSTFGTQHPGLPAQPPPPSVVRPTFYPDPVDEWQAMRADCNAFFDSRPPLQWQATRESQQSQRKPTIIKINTPQTRVEVKMPSQNHDFHEEARDQTEETPTARRPRQQRNPNTFVDERVSTTGSIDYGSYVSSSDDRQPRQPTVGDYEGSSVHPATAIPREEARQPGRVPRESRPRMHPSSNEQPFDGSGHFGFQRDNAGPAANISQLRDEGGNAHHNARLDHRQRGSVPTPARERRRQPAAPEAPSYRYGNFRNRGGGGRRETDQQMREATEHMHATDPYVHVEPPRGVDTGHLVAQIRSIVDQYGSEKDRISSPSQRSQTSRDPDDPNALKLLLSLVDICGRHLDARDRAESTMSSFR</sequence>
<feature type="compositionally biased region" description="Polar residues" evidence="1">
    <location>
        <begin position="126"/>
        <end position="149"/>
    </location>
</feature>
<dbReference type="EMBL" id="JAGPYM010000027">
    <property type="protein sequence ID" value="KAH6880025.1"/>
    <property type="molecule type" value="Genomic_DNA"/>
</dbReference>
<keyword evidence="3" id="KW-1185">Reference proteome</keyword>
<proteinExistence type="predicted"/>
<evidence type="ECO:0000256" key="1">
    <source>
        <dbReference type="SAM" id="MobiDB-lite"/>
    </source>
</evidence>
<dbReference type="AlphaFoldDB" id="A0A9P8VXL9"/>
<reference evidence="2 3" key="1">
    <citation type="journal article" date="2021" name="Nat. Commun.">
        <title>Genetic determinants of endophytism in the Arabidopsis root mycobiome.</title>
        <authorList>
            <person name="Mesny F."/>
            <person name="Miyauchi S."/>
            <person name="Thiergart T."/>
            <person name="Pickel B."/>
            <person name="Atanasova L."/>
            <person name="Karlsson M."/>
            <person name="Huettel B."/>
            <person name="Barry K.W."/>
            <person name="Haridas S."/>
            <person name="Chen C."/>
            <person name="Bauer D."/>
            <person name="Andreopoulos W."/>
            <person name="Pangilinan J."/>
            <person name="LaButti K."/>
            <person name="Riley R."/>
            <person name="Lipzen A."/>
            <person name="Clum A."/>
            <person name="Drula E."/>
            <person name="Henrissat B."/>
            <person name="Kohler A."/>
            <person name="Grigoriev I.V."/>
            <person name="Martin F.M."/>
            <person name="Hacquard S."/>
        </authorList>
    </citation>
    <scope>NUCLEOTIDE SEQUENCE [LARGE SCALE GENOMIC DNA]</scope>
    <source>
        <strain evidence="2 3">MPI-CAGE-CH-0241</strain>
    </source>
</reference>
<feature type="region of interest" description="Disordered" evidence="1">
    <location>
        <begin position="1"/>
        <end position="49"/>
    </location>
</feature>
<comment type="caution">
    <text evidence="2">The sequence shown here is derived from an EMBL/GenBank/DDBJ whole genome shotgun (WGS) entry which is preliminary data.</text>
</comment>
<evidence type="ECO:0000313" key="3">
    <source>
        <dbReference type="Proteomes" id="UP000777438"/>
    </source>
</evidence>
<feature type="compositionally biased region" description="Basic and acidic residues" evidence="1">
    <location>
        <begin position="233"/>
        <end position="249"/>
    </location>
</feature>
<feature type="compositionally biased region" description="Basic and acidic residues" evidence="1">
    <location>
        <begin position="334"/>
        <end position="347"/>
    </location>
</feature>
<name>A0A9P8VXL9_9HYPO</name>